<feature type="compositionally biased region" description="Polar residues" evidence="2">
    <location>
        <begin position="1389"/>
        <end position="1412"/>
    </location>
</feature>
<evidence type="ECO:0000313" key="5">
    <source>
        <dbReference type="Proteomes" id="UP001276659"/>
    </source>
</evidence>
<keyword evidence="5" id="KW-1185">Reference proteome</keyword>
<dbReference type="GO" id="GO:0005085">
    <property type="term" value="F:guanyl-nucleotide exchange factor activity"/>
    <property type="evidence" value="ECO:0007669"/>
    <property type="project" value="InterPro"/>
</dbReference>
<dbReference type="GO" id="GO:0032955">
    <property type="term" value="P:regulation of division septum assembly"/>
    <property type="evidence" value="ECO:0007669"/>
    <property type="project" value="TreeGrafter"/>
</dbReference>
<evidence type="ECO:0000259" key="3">
    <source>
        <dbReference type="PROSITE" id="PS50010"/>
    </source>
</evidence>
<feature type="region of interest" description="Disordered" evidence="2">
    <location>
        <begin position="322"/>
        <end position="346"/>
    </location>
</feature>
<dbReference type="GO" id="GO:0031991">
    <property type="term" value="P:regulation of actomyosin contractile ring contraction"/>
    <property type="evidence" value="ECO:0007669"/>
    <property type="project" value="TreeGrafter"/>
</dbReference>
<sequence length="1530" mass="167512">MITLSPPLPALSSDVLSLYSTQDALLENLPIFVFYGPSTTGNSTQNSSRIQAHIYSLAGFYSFPRLTVAPTSPLYAAVNHLPAEHQGDEVSRGLAVCLLSYFAALPKVLKTTLRDRAAARRPNGEAPMMFDEMHAGDLAAAMEQIDESAETAKYLMSALSTQAVSWVDMDIILPSGSIQRATSDNAQDQELLFDRDGLPLYHYGQYNSIIESLGSPAFLPTSKLQRAPSRPTAHNKSKTLSKDQKISLRREMCEFIDTESNYIGKISDLVNSVAVDFRQNARSDIFEALFPQALNQILEANESFYYDVQSILDETENDAIKDIEGGAGNETDLGSPVTQGRRRDPTGSTHFAKALLRWFPKFMSPYQDYLRASTNFSSIITQALANGSPDMSMHLQSFCEQRLRSALIEPVQRLPRYSLLIDNMISLLPSSHSALSSLLQARDIITEICALDISTSGDITRSARILRNLVAEWPASLSPHGRLIAAIDAVELQPPYAADGQGTLGLLLLFPDTLVLLQKVGETPLSARGILAEVDRPTTTTTAFLPSTLSLDKGLNFLQSFQLSALRFSESEDGYLIRMGLSGQRAQIARSASNTSDAPTRVFSLLGPYLGKAVRFSEEVAKARIEARYPESVRDSRRWSLRSISPVEGSLGLLLALSEHQSEADSDNPSSLPQIQLFVDGSKNTRLVQAEDHGMNIAACITTCDSGVYRLETEGADGTGFTDNCTSEHLAAVLLARLGNLVRLQSQPRDPRLVQAQISYNQTILEAVPVRKQQEITRSRSFRPLSPVKMISNFLSSQPSTPSKHRHNLSLMKILPPMPPPTPAKHLAATDNTVEGNSLNSKVTVVESTSEAFKSPLALLEDTFVAYIVAIRSRSGNVVGKVLRGRAAADELAVNELYNTLLEDPSRLQAPADASVDVLFAAFEKFLKRAWRERMGPLLSAHVLESLQSSFDAGKPVMFSQQFKKSLEDMSPQNRRAFSTTINLLSELLDASGNDGDRGALIASFAEALVLEGNPHDYIMLLDRFVDDYDNLFEGFSTGLSGGYVTPGTGSLKSTRSMNNGSINSNTSSLRRKFGFGTLSRENSKNEPESKVASIWRTLSKNARSPGDNHFQPPSLSKASLVRSRSTDSDGRVLPPSRPVSRDQPTTSSSSDEPRSRPGSSHLNMSILSSIGENTPTKLPILPKKKRRSSLSDLKSIQDPLASPAWAPLQLRKATDNQLGIEKAPTPLKTPSSVKQIPSRRIDRQSPQPSGLPSRLGSPQRKDESTLRENSPPKGSSPSMYYTPNSKAAVDHRSEEVVITSHSLQKRQTSDTGIPAPRSGLSERTWPPNGNNSPSKKTSESPQKLRLQSPQKLRQRLSQEQKALATTEGSLQAEIAKIGEEMAVYKLQHSPTKPRSAVPTSRSTASTPSLNSLTSQLESLSTILKDFTGAQASSLSSISSDIESSLLVSDRKARKLDELYREANAENEALYERFNDELGKILGKVRKGEGLEEMRSKLGEAQEEVGKLRKENARLRREVVGLRSVMKGTE</sequence>
<dbReference type="PROSITE" id="PS50010">
    <property type="entry name" value="DH_2"/>
    <property type="match status" value="1"/>
</dbReference>
<dbReference type="InterPro" id="IPR000219">
    <property type="entry name" value="DH_dom"/>
</dbReference>
<dbReference type="PANTHER" id="PTHR22834">
    <property type="entry name" value="NUCLEAR FUSION PROTEIN FUS2"/>
    <property type="match status" value="1"/>
</dbReference>
<dbReference type="Pfam" id="PF00621">
    <property type="entry name" value="RhoGEF"/>
    <property type="match status" value="1"/>
</dbReference>
<evidence type="ECO:0000256" key="2">
    <source>
        <dbReference type="SAM" id="MobiDB-lite"/>
    </source>
</evidence>
<proteinExistence type="predicted"/>
<gene>
    <name evidence="4" type="ORF">OEA41_001578</name>
</gene>
<feature type="region of interest" description="Disordered" evidence="2">
    <location>
        <begin position="1050"/>
        <end position="1069"/>
    </location>
</feature>
<dbReference type="InterPro" id="IPR021895">
    <property type="entry name" value="Bud3_N"/>
</dbReference>
<dbReference type="GO" id="GO:0005737">
    <property type="term" value="C:cytoplasm"/>
    <property type="evidence" value="ECO:0007669"/>
    <property type="project" value="TreeGrafter"/>
</dbReference>
<feature type="compositionally biased region" description="Polar residues" evidence="2">
    <location>
        <begin position="1328"/>
        <end position="1361"/>
    </location>
</feature>
<dbReference type="Pfam" id="PF25351">
    <property type="entry name" value="PH_BUD3_C"/>
    <property type="match status" value="1"/>
</dbReference>
<feature type="coiled-coil region" evidence="1">
    <location>
        <begin position="1453"/>
        <end position="1518"/>
    </location>
</feature>
<feature type="region of interest" description="Disordered" evidence="2">
    <location>
        <begin position="1217"/>
        <end position="1367"/>
    </location>
</feature>
<dbReference type="InterPro" id="IPR035899">
    <property type="entry name" value="DBL_dom_sf"/>
</dbReference>
<feature type="region of interest" description="Disordered" evidence="2">
    <location>
        <begin position="1388"/>
        <end position="1412"/>
    </location>
</feature>
<feature type="compositionally biased region" description="Polar residues" evidence="2">
    <location>
        <begin position="1300"/>
        <end position="1312"/>
    </location>
</feature>
<organism evidence="4 5">
    <name type="scientific">Lepraria neglecta</name>
    <dbReference type="NCBI Taxonomy" id="209136"/>
    <lineage>
        <taxon>Eukaryota</taxon>
        <taxon>Fungi</taxon>
        <taxon>Dikarya</taxon>
        <taxon>Ascomycota</taxon>
        <taxon>Pezizomycotina</taxon>
        <taxon>Lecanoromycetes</taxon>
        <taxon>OSLEUM clade</taxon>
        <taxon>Lecanoromycetidae</taxon>
        <taxon>Lecanorales</taxon>
        <taxon>Lecanorineae</taxon>
        <taxon>Stereocaulaceae</taxon>
        <taxon>Lepraria</taxon>
    </lineage>
</organism>
<name>A0AAD9Z9V3_9LECA</name>
<feature type="compositionally biased region" description="Polar residues" evidence="2">
    <location>
        <begin position="1158"/>
        <end position="1174"/>
    </location>
</feature>
<dbReference type="SUPFAM" id="SSF48065">
    <property type="entry name" value="DBL homology domain (DH-domain)"/>
    <property type="match status" value="1"/>
</dbReference>
<dbReference type="SMART" id="SM00325">
    <property type="entry name" value="RhoGEF"/>
    <property type="match status" value="1"/>
</dbReference>
<feature type="domain" description="DH" evidence="3">
    <location>
        <begin position="247"/>
        <end position="448"/>
    </location>
</feature>
<evidence type="ECO:0000313" key="4">
    <source>
        <dbReference type="EMBL" id="KAK3174334.1"/>
    </source>
</evidence>
<evidence type="ECO:0000256" key="1">
    <source>
        <dbReference type="SAM" id="Coils"/>
    </source>
</evidence>
<feature type="compositionally biased region" description="Polar residues" evidence="2">
    <location>
        <begin position="1273"/>
        <end position="1286"/>
    </location>
</feature>
<dbReference type="Pfam" id="PF12015">
    <property type="entry name" value="Bud3_N"/>
    <property type="match status" value="1"/>
</dbReference>
<dbReference type="Gene3D" id="1.20.900.10">
    <property type="entry name" value="Dbl homology (DH) domain"/>
    <property type="match status" value="1"/>
</dbReference>
<accession>A0AAD9Z9V3</accession>
<comment type="caution">
    <text evidence="4">The sequence shown here is derived from an EMBL/GenBank/DDBJ whole genome shotgun (WGS) entry which is preliminary data.</text>
</comment>
<feature type="region of interest" description="Disordered" evidence="2">
    <location>
        <begin position="1103"/>
        <end position="1195"/>
    </location>
</feature>
<dbReference type="Proteomes" id="UP001276659">
    <property type="component" value="Unassembled WGS sequence"/>
</dbReference>
<dbReference type="InterPro" id="IPR057454">
    <property type="entry name" value="Bud3_C"/>
</dbReference>
<protein>
    <recommendedName>
        <fullName evidence="3">DH domain-containing protein</fullName>
    </recommendedName>
</protein>
<dbReference type="InterPro" id="IPR051492">
    <property type="entry name" value="Dynamin-Rho_GEF"/>
</dbReference>
<keyword evidence="1" id="KW-0175">Coiled coil</keyword>
<dbReference type="EMBL" id="JASNWA010000006">
    <property type="protein sequence ID" value="KAK3174334.1"/>
    <property type="molecule type" value="Genomic_DNA"/>
</dbReference>
<dbReference type="PANTHER" id="PTHR22834:SF21">
    <property type="entry name" value="GUANYL NUCLEOTIDE EXCHANGE FACTOR, PUTATIVE (AFU_ORTHOLOGUE AFUA_5G11890)-RELATED"/>
    <property type="match status" value="1"/>
</dbReference>
<reference evidence="4" key="1">
    <citation type="submission" date="2022-11" db="EMBL/GenBank/DDBJ databases">
        <title>Chromosomal genome sequence assembly and mating type (MAT) locus characterization of the leprose asexual lichenized fungus Lepraria neglecta (Nyl.) Erichsen.</title>
        <authorList>
            <person name="Allen J.L."/>
            <person name="Pfeffer B."/>
        </authorList>
    </citation>
    <scope>NUCLEOTIDE SEQUENCE</scope>
    <source>
        <strain evidence="4">Allen 5258</strain>
    </source>
</reference>